<gene>
    <name evidence="10" type="ORF">C1I91_24225</name>
</gene>
<feature type="transmembrane region" description="Helical" evidence="8">
    <location>
        <begin position="20"/>
        <end position="37"/>
    </location>
</feature>
<dbReference type="PROSITE" id="PS51257">
    <property type="entry name" value="PROKAR_LIPOPROTEIN"/>
    <property type="match status" value="1"/>
</dbReference>
<keyword evidence="7 8" id="KW-0472">Membrane</keyword>
<feature type="transmembrane region" description="Helical" evidence="8">
    <location>
        <begin position="337"/>
        <end position="358"/>
    </location>
</feature>
<dbReference type="InterPro" id="IPR038731">
    <property type="entry name" value="RgtA/B/C-like"/>
</dbReference>
<feature type="transmembrane region" description="Helical" evidence="8">
    <location>
        <begin position="157"/>
        <end position="172"/>
    </location>
</feature>
<evidence type="ECO:0000256" key="7">
    <source>
        <dbReference type="ARBA" id="ARBA00023136"/>
    </source>
</evidence>
<keyword evidence="3" id="KW-0328">Glycosyltransferase</keyword>
<feature type="transmembrane region" description="Helical" evidence="8">
    <location>
        <begin position="178"/>
        <end position="209"/>
    </location>
</feature>
<keyword evidence="6 8" id="KW-1133">Transmembrane helix</keyword>
<evidence type="ECO:0000256" key="6">
    <source>
        <dbReference type="ARBA" id="ARBA00022989"/>
    </source>
</evidence>
<dbReference type="Proteomes" id="UP000286268">
    <property type="component" value="Chromosome"/>
</dbReference>
<dbReference type="OrthoDB" id="9792789at2"/>
<reference evidence="10 11" key="1">
    <citation type="submission" date="2018-01" db="EMBL/GenBank/DDBJ databases">
        <title>Genome Sequencing and Assembly of Anaerobacter polyendosporus strain CT4.</title>
        <authorList>
            <person name="Tachaapaikoon C."/>
            <person name="Sutheeworapong S."/>
            <person name="Jenjaroenpun P."/>
            <person name="Wongsurawat T."/>
            <person name="Nookeaw I."/>
            <person name="Cheawchanlertfa P."/>
            <person name="Kosugi A."/>
            <person name="Cheevadhanarak S."/>
            <person name="Ratanakhanokchai K."/>
        </authorList>
    </citation>
    <scope>NUCLEOTIDE SEQUENCE [LARGE SCALE GENOMIC DNA]</scope>
    <source>
        <strain evidence="10 11">CT4</strain>
    </source>
</reference>
<evidence type="ECO:0000256" key="5">
    <source>
        <dbReference type="ARBA" id="ARBA00022692"/>
    </source>
</evidence>
<dbReference type="PANTHER" id="PTHR33908:SF11">
    <property type="entry name" value="MEMBRANE PROTEIN"/>
    <property type="match status" value="1"/>
</dbReference>
<evidence type="ECO:0000256" key="2">
    <source>
        <dbReference type="ARBA" id="ARBA00022475"/>
    </source>
</evidence>
<keyword evidence="4 10" id="KW-0808">Transferase</keyword>
<dbReference type="RefSeq" id="WP_128215206.1">
    <property type="nucleotide sequence ID" value="NZ_CP025746.1"/>
</dbReference>
<dbReference type="AlphaFoldDB" id="A0A3R5QXB7"/>
<keyword evidence="11" id="KW-1185">Reference proteome</keyword>
<sequence length="488" mass="56271">MNLFNTKPLDRIIRFIERLYYLLVILILLVACFNIFYRLGTSPIRSWDEARHGVSAYEMIRSNNYIVNTYGYLNDYWNLKPPISFWSIVLGYKLAGYTTLGLRLLSAIAGLATIFIVAWFSFSLYGRIESLVSTVVMTTTMPYIIDHCARSGDSDSIYVLFFTIAILSLILFEKNKNWLYVFGAAFAFAFLTKSWHAGNIIVIGIIYFFVRKMLFKIKIKYIIGAIISAVIPVLIWIILRYQRDGLNFIKTMVGYDLIARSSSCLEGHTGGLTYYVDYLQGNYFYWIVVFVSGMLSFFILLKKYISNKNYVDGVTLMCTWVLVPFILYSIVKTKINWYILPMYPAMAIGIGITVSIILKEQERNILSQLFIIAMVTFSAYKYEVIISQNISIITMDSNQELMKVIGNNLEYKGKPLYMYNCEREQNVFLSAELYADLKPSNEGLEGFLKDQTKNAMLFVTKDQFNKLGNERYNLKLLLEGDGAYIFIK</sequence>
<evidence type="ECO:0000259" key="9">
    <source>
        <dbReference type="Pfam" id="PF13231"/>
    </source>
</evidence>
<evidence type="ECO:0000313" key="10">
    <source>
        <dbReference type="EMBL" id="QAA34493.1"/>
    </source>
</evidence>
<feature type="transmembrane region" description="Helical" evidence="8">
    <location>
        <begin position="283"/>
        <end position="301"/>
    </location>
</feature>
<evidence type="ECO:0000256" key="3">
    <source>
        <dbReference type="ARBA" id="ARBA00022676"/>
    </source>
</evidence>
<evidence type="ECO:0000256" key="1">
    <source>
        <dbReference type="ARBA" id="ARBA00004651"/>
    </source>
</evidence>
<dbReference type="GO" id="GO:0016763">
    <property type="term" value="F:pentosyltransferase activity"/>
    <property type="evidence" value="ECO:0007669"/>
    <property type="project" value="TreeGrafter"/>
</dbReference>
<keyword evidence="5 8" id="KW-0812">Transmembrane</keyword>
<dbReference type="GO" id="GO:0009103">
    <property type="term" value="P:lipopolysaccharide biosynthetic process"/>
    <property type="evidence" value="ECO:0007669"/>
    <property type="project" value="UniProtKB-ARBA"/>
</dbReference>
<feature type="domain" description="Glycosyltransferase RgtA/B/C/D-like" evidence="9">
    <location>
        <begin position="80"/>
        <end position="236"/>
    </location>
</feature>
<keyword evidence="2" id="KW-1003">Cell membrane</keyword>
<proteinExistence type="predicted"/>
<evidence type="ECO:0000256" key="8">
    <source>
        <dbReference type="SAM" id="Phobius"/>
    </source>
</evidence>
<dbReference type="PANTHER" id="PTHR33908">
    <property type="entry name" value="MANNOSYLTRANSFERASE YKCB-RELATED"/>
    <property type="match status" value="1"/>
</dbReference>
<accession>A0A3R5QXB7</accession>
<dbReference type="KEGG" id="cmah:C1I91_24225"/>
<dbReference type="Pfam" id="PF13231">
    <property type="entry name" value="PMT_2"/>
    <property type="match status" value="1"/>
</dbReference>
<comment type="subcellular location">
    <subcellularLocation>
        <location evidence="1">Cell membrane</location>
        <topology evidence="1">Multi-pass membrane protein</topology>
    </subcellularLocation>
</comment>
<dbReference type="GO" id="GO:0005886">
    <property type="term" value="C:plasma membrane"/>
    <property type="evidence" value="ECO:0007669"/>
    <property type="project" value="UniProtKB-SubCell"/>
</dbReference>
<organism evidence="10 11">
    <name type="scientific">Clostridium manihotivorum</name>
    <dbReference type="NCBI Taxonomy" id="2320868"/>
    <lineage>
        <taxon>Bacteria</taxon>
        <taxon>Bacillati</taxon>
        <taxon>Bacillota</taxon>
        <taxon>Clostridia</taxon>
        <taxon>Eubacteriales</taxon>
        <taxon>Clostridiaceae</taxon>
        <taxon>Clostridium</taxon>
    </lineage>
</organism>
<feature type="transmembrane region" description="Helical" evidence="8">
    <location>
        <begin position="221"/>
        <end position="239"/>
    </location>
</feature>
<name>A0A3R5QXB7_9CLOT</name>
<evidence type="ECO:0000256" key="4">
    <source>
        <dbReference type="ARBA" id="ARBA00022679"/>
    </source>
</evidence>
<evidence type="ECO:0000313" key="11">
    <source>
        <dbReference type="Proteomes" id="UP000286268"/>
    </source>
</evidence>
<dbReference type="InterPro" id="IPR050297">
    <property type="entry name" value="LipidA_mod_glycosyltrf_83"/>
</dbReference>
<feature type="transmembrane region" description="Helical" evidence="8">
    <location>
        <begin position="100"/>
        <end position="122"/>
    </location>
</feature>
<feature type="transmembrane region" description="Helical" evidence="8">
    <location>
        <begin position="313"/>
        <end position="331"/>
    </location>
</feature>
<dbReference type="EMBL" id="CP025746">
    <property type="protein sequence ID" value="QAA34493.1"/>
    <property type="molecule type" value="Genomic_DNA"/>
</dbReference>
<protein>
    <submittedName>
        <fullName evidence="10">Glycosyl transferase</fullName>
    </submittedName>
</protein>
<feature type="transmembrane region" description="Helical" evidence="8">
    <location>
        <begin position="365"/>
        <end position="382"/>
    </location>
</feature>